<keyword evidence="11" id="KW-1185">Reference proteome</keyword>
<protein>
    <submittedName>
        <fullName evidence="10">ABC transporter cysteine exporter CydCD</fullName>
    </submittedName>
</protein>
<feature type="transmembrane region" description="Helical" evidence="7">
    <location>
        <begin position="275"/>
        <end position="293"/>
    </location>
</feature>
<feature type="transmembrane region" description="Helical" evidence="7">
    <location>
        <begin position="166"/>
        <end position="187"/>
    </location>
</feature>
<dbReference type="InterPro" id="IPR011527">
    <property type="entry name" value="ABC1_TM_dom"/>
</dbReference>
<accession>A0A023D1I2</accession>
<feature type="transmembrane region" description="Helical" evidence="7">
    <location>
        <begin position="92"/>
        <end position="117"/>
    </location>
</feature>
<dbReference type="PROSITE" id="PS50893">
    <property type="entry name" value="ABC_TRANSPORTER_2"/>
    <property type="match status" value="1"/>
</dbReference>
<gene>
    <name evidence="10" type="ORF">Amme_011_097</name>
</gene>
<evidence type="ECO:0000313" key="10">
    <source>
        <dbReference type="EMBL" id="GAJ27997.1"/>
    </source>
</evidence>
<dbReference type="InterPro" id="IPR003593">
    <property type="entry name" value="AAA+_ATPase"/>
</dbReference>
<name>A0A023D1I2_ACIMT</name>
<dbReference type="Pfam" id="PF00005">
    <property type="entry name" value="ABC_tran"/>
    <property type="match status" value="1"/>
</dbReference>
<dbReference type="InterPro" id="IPR003439">
    <property type="entry name" value="ABC_transporter-like_ATP-bd"/>
</dbReference>
<organism evidence="10 11">
    <name type="scientific">Acidomonas methanolica NBRC 104435</name>
    <dbReference type="NCBI Taxonomy" id="1231351"/>
    <lineage>
        <taxon>Bacteria</taxon>
        <taxon>Pseudomonadati</taxon>
        <taxon>Pseudomonadota</taxon>
        <taxon>Alphaproteobacteria</taxon>
        <taxon>Acetobacterales</taxon>
        <taxon>Acetobacteraceae</taxon>
        <taxon>Acidomonas</taxon>
    </lineage>
</organism>
<evidence type="ECO:0000256" key="5">
    <source>
        <dbReference type="ARBA" id="ARBA00022989"/>
    </source>
</evidence>
<dbReference type="GO" id="GO:0140359">
    <property type="term" value="F:ABC-type transporter activity"/>
    <property type="evidence" value="ECO:0007669"/>
    <property type="project" value="InterPro"/>
</dbReference>
<dbReference type="PANTHER" id="PTHR24221:SF653">
    <property type="entry name" value="TRANSPORT ATP-BINDING PROTEIN CYDC"/>
    <property type="match status" value="1"/>
</dbReference>
<dbReference type="EMBL" id="BAND01000011">
    <property type="protein sequence ID" value="GAJ27997.1"/>
    <property type="molecule type" value="Genomic_DNA"/>
</dbReference>
<dbReference type="SMART" id="SM00382">
    <property type="entry name" value="AAA"/>
    <property type="match status" value="1"/>
</dbReference>
<evidence type="ECO:0000256" key="4">
    <source>
        <dbReference type="ARBA" id="ARBA00022840"/>
    </source>
</evidence>
<evidence type="ECO:0000259" key="8">
    <source>
        <dbReference type="PROSITE" id="PS50893"/>
    </source>
</evidence>
<evidence type="ECO:0000256" key="7">
    <source>
        <dbReference type="SAM" id="Phobius"/>
    </source>
</evidence>
<dbReference type="Proteomes" id="UP000019760">
    <property type="component" value="Unassembled WGS sequence"/>
</dbReference>
<feature type="domain" description="ABC transmembrane type-1" evidence="9">
    <location>
        <begin position="31"/>
        <end position="311"/>
    </location>
</feature>
<keyword evidence="5 7" id="KW-1133">Transmembrane helix</keyword>
<proteinExistence type="predicted"/>
<keyword evidence="4" id="KW-0067">ATP-binding</keyword>
<dbReference type="InterPro" id="IPR027417">
    <property type="entry name" value="P-loop_NTPase"/>
</dbReference>
<dbReference type="Gene3D" id="1.20.1560.10">
    <property type="entry name" value="ABC transporter type 1, transmembrane domain"/>
    <property type="match status" value="1"/>
</dbReference>
<dbReference type="InterPro" id="IPR036640">
    <property type="entry name" value="ABC1_TM_sf"/>
</dbReference>
<sequence>MSRMSSPRPALSASAALREIAGVWTPYRGRLLSGMAISLLALACGYLLMGSAGARLAGLVTGVAVSTLLLRVGGLGRIILRYAERLYAHDAMFRALAALRVWFYRRLAAGAAAGLGFRRAGDLLARLVGDVETLDGLYLRLALPVAGLCVSLPLLVWLGWRVAPMMGLGLGGLFLCGAVVFPLLAAWMARGSAAEVSAAESSLRVAALDLATSLREARVFGAEARLVTAVQRREEALYAAQTRQGRRLAVAGFCAGLCGQAALLLVLAALGGVLLPGNLVLGVALLFVVIAAFESIQGLTRAGLLAAQIGHAARRVVEIAHEGPATESGLVIAPMTGEIVFRDVSFSWRDEPRHAARPPVFTHLDLSVRAGERVALIGPSGAGKSSLAALLLKVAAPTEGTISFGGVPLSELDTASLRARIGWLSQATHLFDDTIRANLLLTRPDAGDESLWRALDAAEIGDFVRALPEGLDSWVGEGGARLSGGQGRRIALARTLLAETPVLVLDEPANGLDAETERAFLATLNRISRGRTVLLIAHRLVGVEQFDRILRIADGRIESVPL</sequence>
<dbReference type="GO" id="GO:0005886">
    <property type="term" value="C:plasma membrane"/>
    <property type="evidence" value="ECO:0007669"/>
    <property type="project" value="UniProtKB-SubCell"/>
</dbReference>
<feature type="domain" description="ABC transporter" evidence="8">
    <location>
        <begin position="339"/>
        <end position="562"/>
    </location>
</feature>
<evidence type="ECO:0000313" key="11">
    <source>
        <dbReference type="Proteomes" id="UP000019760"/>
    </source>
</evidence>
<feature type="transmembrane region" description="Helical" evidence="7">
    <location>
        <begin position="56"/>
        <end position="80"/>
    </location>
</feature>
<dbReference type="GO" id="GO:0016887">
    <property type="term" value="F:ATP hydrolysis activity"/>
    <property type="evidence" value="ECO:0007669"/>
    <property type="project" value="InterPro"/>
</dbReference>
<dbReference type="NCBIfam" id="TIGR02868">
    <property type="entry name" value="CydC"/>
    <property type="match status" value="1"/>
</dbReference>
<dbReference type="SUPFAM" id="SSF52540">
    <property type="entry name" value="P-loop containing nucleoside triphosphate hydrolases"/>
    <property type="match status" value="1"/>
</dbReference>
<feature type="transmembrane region" description="Helical" evidence="7">
    <location>
        <begin position="137"/>
        <end position="160"/>
    </location>
</feature>
<dbReference type="RefSeq" id="WP_042056039.1">
    <property type="nucleotide sequence ID" value="NZ_BAND01000011.1"/>
</dbReference>
<dbReference type="GO" id="GO:0045454">
    <property type="term" value="P:cell redox homeostasis"/>
    <property type="evidence" value="ECO:0007669"/>
    <property type="project" value="InterPro"/>
</dbReference>
<dbReference type="InterPro" id="IPR014223">
    <property type="entry name" value="ABC_CydC/D"/>
</dbReference>
<evidence type="ECO:0000256" key="1">
    <source>
        <dbReference type="ARBA" id="ARBA00004651"/>
    </source>
</evidence>
<dbReference type="GO" id="GO:0005524">
    <property type="term" value="F:ATP binding"/>
    <property type="evidence" value="ECO:0007669"/>
    <property type="project" value="UniProtKB-KW"/>
</dbReference>
<dbReference type="OrthoDB" id="5288404at2"/>
<dbReference type="Gene3D" id="3.40.50.300">
    <property type="entry name" value="P-loop containing nucleotide triphosphate hydrolases"/>
    <property type="match status" value="1"/>
</dbReference>
<dbReference type="SUPFAM" id="SSF90123">
    <property type="entry name" value="ABC transporter transmembrane region"/>
    <property type="match status" value="1"/>
</dbReference>
<comment type="caution">
    <text evidence="10">The sequence shown here is derived from an EMBL/GenBank/DDBJ whole genome shotgun (WGS) entry which is preliminary data.</text>
</comment>
<keyword evidence="3" id="KW-0547">Nucleotide-binding</keyword>
<reference evidence="10 11" key="2">
    <citation type="journal article" date="2014" name="FEMS Microbiol. Lett.">
        <title>Draft genomic DNA sequence of the facultatively methylotrophic bacterium Acidomonas methanolica type strain MB58.</title>
        <authorList>
            <person name="Higashiura N."/>
            <person name="Hadano H."/>
            <person name="Hirakawa H."/>
            <person name="Matsutani M."/>
            <person name="Takabe S."/>
            <person name="Matsushita K."/>
            <person name="Azuma Y."/>
        </authorList>
    </citation>
    <scope>NUCLEOTIDE SEQUENCE [LARGE SCALE GENOMIC DNA]</scope>
    <source>
        <strain evidence="10 11">MB58</strain>
    </source>
</reference>
<dbReference type="InterPro" id="IPR039421">
    <property type="entry name" value="Type_1_exporter"/>
</dbReference>
<dbReference type="PANTHER" id="PTHR24221">
    <property type="entry name" value="ATP-BINDING CASSETTE SUB-FAMILY B"/>
    <property type="match status" value="1"/>
</dbReference>
<dbReference type="PROSITE" id="PS50929">
    <property type="entry name" value="ABC_TM1F"/>
    <property type="match status" value="1"/>
</dbReference>
<keyword evidence="6 7" id="KW-0472">Membrane</keyword>
<reference evidence="11" key="1">
    <citation type="journal article" date="2014" name="FEMS Microbiol. Lett.">
        <title>Draft Genomic DNA Sequence of the Facultatively Methylotrophic Bacterium Acidomonas methanolica type strain MB58.</title>
        <authorList>
            <person name="Higashiura N."/>
            <person name="Hadano H."/>
            <person name="Hirakawa H."/>
            <person name="Matsutani M."/>
            <person name="Takabe S."/>
            <person name="Matsushita K."/>
            <person name="Azuma Y."/>
        </authorList>
    </citation>
    <scope>NUCLEOTIDE SEQUENCE [LARGE SCALE GENOMIC DNA]</scope>
    <source>
        <strain evidence="11">MB58</strain>
    </source>
</reference>
<feature type="transmembrane region" description="Helical" evidence="7">
    <location>
        <begin position="248"/>
        <end position="269"/>
    </location>
</feature>
<comment type="subcellular location">
    <subcellularLocation>
        <location evidence="1">Cell membrane</location>
        <topology evidence="1">Multi-pass membrane protein</topology>
    </subcellularLocation>
</comment>
<evidence type="ECO:0000256" key="2">
    <source>
        <dbReference type="ARBA" id="ARBA00022692"/>
    </source>
</evidence>
<evidence type="ECO:0000256" key="3">
    <source>
        <dbReference type="ARBA" id="ARBA00022741"/>
    </source>
</evidence>
<feature type="transmembrane region" description="Helical" evidence="7">
    <location>
        <begin position="31"/>
        <end position="49"/>
    </location>
</feature>
<dbReference type="GO" id="GO:0034775">
    <property type="term" value="P:glutathione transmembrane transport"/>
    <property type="evidence" value="ECO:0007669"/>
    <property type="project" value="InterPro"/>
</dbReference>
<dbReference type="AlphaFoldDB" id="A0A023D1I2"/>
<keyword evidence="2 7" id="KW-0812">Transmembrane</keyword>
<dbReference type="GO" id="GO:0034040">
    <property type="term" value="F:ATPase-coupled lipid transmembrane transporter activity"/>
    <property type="evidence" value="ECO:0007669"/>
    <property type="project" value="TreeGrafter"/>
</dbReference>
<evidence type="ECO:0000259" key="9">
    <source>
        <dbReference type="PROSITE" id="PS50929"/>
    </source>
</evidence>
<evidence type="ECO:0000256" key="6">
    <source>
        <dbReference type="ARBA" id="ARBA00023136"/>
    </source>
</evidence>